<protein>
    <submittedName>
        <fullName evidence="4">GvpL/GvpF family gas vesicle protein</fullName>
    </submittedName>
</protein>
<keyword evidence="1" id="KW-0304">Gas vesicle</keyword>
<proteinExistence type="inferred from homology"/>
<accession>A0ABP5D2J8</accession>
<evidence type="ECO:0000256" key="2">
    <source>
        <dbReference type="ARBA" id="ARBA00035108"/>
    </source>
</evidence>
<dbReference type="InterPro" id="IPR009430">
    <property type="entry name" value="GvpL/GvpF"/>
</dbReference>
<evidence type="ECO:0000313" key="5">
    <source>
        <dbReference type="Proteomes" id="UP001499854"/>
    </source>
</evidence>
<comment type="similarity">
    <text evidence="3">Belongs to the gas vesicle GvpF/GvpL family.</text>
</comment>
<evidence type="ECO:0000256" key="1">
    <source>
        <dbReference type="ARBA" id="ARBA00022987"/>
    </source>
</evidence>
<sequence>MNGATTSAQAEDQACYVYGVVPDAAPKPADAAPGVGNPPSPVTLIHHGEVAALVSEIDPEAPLGSPDDLRAHAEVLDTAAKRGPVLPFRFGGVVRDAQAVTDELLDPFEERFAAALEDLDGRAQFAVRGAYRQGRILQEILADRPEIADLNARTKALPEEAGRYERIRLGEMVAQEMAARSAADSRALLERLAPLAVATSDGAPAADLAVDASFLVDPGRREEFEAAVEELAGVWAGRIDLRLLGPLAPYDFVTGLIERTVEAS</sequence>
<name>A0ABP5D2J8_9ACTN</name>
<organism evidence="4 5">
    <name type="scientific">Catenulispora subtropica</name>
    <dbReference type="NCBI Taxonomy" id="450798"/>
    <lineage>
        <taxon>Bacteria</taxon>
        <taxon>Bacillati</taxon>
        <taxon>Actinomycetota</taxon>
        <taxon>Actinomycetes</taxon>
        <taxon>Catenulisporales</taxon>
        <taxon>Catenulisporaceae</taxon>
        <taxon>Catenulispora</taxon>
    </lineage>
</organism>
<dbReference type="PANTHER" id="PTHR36852">
    <property type="entry name" value="PROTEIN GVPL 2"/>
    <property type="match status" value="1"/>
</dbReference>
<comment type="subcellular location">
    <subcellularLocation>
        <location evidence="2">Gas vesicle</location>
    </subcellularLocation>
</comment>
<evidence type="ECO:0000313" key="4">
    <source>
        <dbReference type="EMBL" id="GAA1971668.1"/>
    </source>
</evidence>
<reference evidence="5" key="1">
    <citation type="journal article" date="2019" name="Int. J. Syst. Evol. Microbiol.">
        <title>The Global Catalogue of Microorganisms (GCM) 10K type strain sequencing project: providing services to taxonomists for standard genome sequencing and annotation.</title>
        <authorList>
            <consortium name="The Broad Institute Genomics Platform"/>
            <consortium name="The Broad Institute Genome Sequencing Center for Infectious Disease"/>
            <person name="Wu L."/>
            <person name="Ma J."/>
        </authorList>
    </citation>
    <scope>NUCLEOTIDE SEQUENCE [LARGE SCALE GENOMIC DNA]</scope>
    <source>
        <strain evidence="5">JCM 16013</strain>
    </source>
</reference>
<comment type="caution">
    <text evidence="4">The sequence shown here is derived from an EMBL/GenBank/DDBJ whole genome shotgun (WGS) entry which is preliminary data.</text>
</comment>
<gene>
    <name evidence="4" type="ORF">GCM10009838_33800</name>
</gene>
<dbReference type="Pfam" id="PF06386">
    <property type="entry name" value="GvpL_GvpF"/>
    <property type="match status" value="1"/>
</dbReference>
<dbReference type="RefSeq" id="WP_344657982.1">
    <property type="nucleotide sequence ID" value="NZ_BAAAQM010000017.1"/>
</dbReference>
<keyword evidence="5" id="KW-1185">Reference proteome</keyword>
<evidence type="ECO:0000256" key="3">
    <source>
        <dbReference type="ARBA" id="ARBA00035643"/>
    </source>
</evidence>
<dbReference type="Proteomes" id="UP001499854">
    <property type="component" value="Unassembled WGS sequence"/>
</dbReference>
<dbReference type="EMBL" id="BAAAQM010000017">
    <property type="protein sequence ID" value="GAA1971668.1"/>
    <property type="molecule type" value="Genomic_DNA"/>
</dbReference>
<dbReference type="PANTHER" id="PTHR36852:SF1">
    <property type="entry name" value="PROTEIN GVPL 2"/>
    <property type="match status" value="1"/>
</dbReference>